<accession>A0ABS6XLC8</accession>
<evidence type="ECO:0000256" key="1">
    <source>
        <dbReference type="ARBA" id="ARBA00004752"/>
    </source>
</evidence>
<evidence type="ECO:0000313" key="10">
    <source>
        <dbReference type="EMBL" id="MBW4331014.1"/>
    </source>
</evidence>
<keyword evidence="4 7" id="KW-0133">Cell shape</keyword>
<comment type="caution">
    <text evidence="10">The sequence shown here is derived from an EMBL/GenBank/DDBJ whole genome shotgun (WGS) entry which is preliminary data.</text>
</comment>
<proteinExistence type="inferred from homology"/>
<dbReference type="InterPro" id="IPR036366">
    <property type="entry name" value="PGBDSf"/>
</dbReference>
<dbReference type="PROSITE" id="PS52029">
    <property type="entry name" value="LD_TPASE"/>
    <property type="match status" value="1"/>
</dbReference>
<dbReference type="CDD" id="cd16913">
    <property type="entry name" value="YkuD_like"/>
    <property type="match status" value="1"/>
</dbReference>
<comment type="similarity">
    <text evidence="2">Belongs to the YkuD family.</text>
</comment>
<evidence type="ECO:0000256" key="4">
    <source>
        <dbReference type="ARBA" id="ARBA00022960"/>
    </source>
</evidence>
<feature type="active site" description="Nucleophile" evidence="7">
    <location>
        <position position="499"/>
    </location>
</feature>
<protein>
    <submittedName>
        <fullName evidence="10">L,D-transpeptidase family protein</fullName>
    </submittedName>
</protein>
<dbReference type="Proteomes" id="UP001197214">
    <property type="component" value="Unassembled WGS sequence"/>
</dbReference>
<sequence length="578" mass="63699">MVWWRNATASILAWAAASSAIHDVFFGPSLQPSTECVIFRVAPRLALFATVLAALPPVQAAAADDTPPATRSSYSDSAVDQAVARFIQTRGDKPFWIVDGAPGKNARRLVQLLQHADQDGLDPQWYNAADLAHRIDHVSDLDWERKLETDLSRALIDYVRDVRWGVVKNRMDYTDDNIDWHVPSPATILASAAAAPDFVEWMHQIRGVNPLYRRLRLALAQIRAAPDDAYTTIPSGDLVHPGESDSRIPVLRKRLGVTVADNSGANTPDPQQAQANNSGPGNTLDPQTVQALKNFQRAHGLSADGVLGPGTLAMLNQSRDAQIDLVRANMERARWLPHGALGAKFVLVNIPQYEVHMYQRGKEPQLIKAVVGEAGKQTPLMVDRIEYAEVNPYWNLPPDITAKEIVPEVQSHGVGYLRSKDMEVVRDFNPDTKPISPGSVSWTKAAALTPKFLVRQRPGKQNALGQIKFMFPNPNAIYLHDTPADSLFSRSARDDSHGCVRLGRPLDFAAWLFDGQGIDKTKFQKLIATGKHQNVGLNGAVPVYLGYFTAWPDDKGNVAFQKDVYERDSGLIAAIKKS</sequence>
<evidence type="ECO:0000259" key="9">
    <source>
        <dbReference type="PROSITE" id="PS52029"/>
    </source>
</evidence>
<feature type="domain" description="L,D-TPase catalytic" evidence="9">
    <location>
        <begin position="344"/>
        <end position="526"/>
    </location>
</feature>
<dbReference type="Pfam" id="PF03734">
    <property type="entry name" value="YkuD"/>
    <property type="match status" value="1"/>
</dbReference>
<feature type="active site" description="Proton donor/acceptor" evidence="7">
    <location>
        <position position="480"/>
    </location>
</feature>
<evidence type="ECO:0000256" key="2">
    <source>
        <dbReference type="ARBA" id="ARBA00005992"/>
    </source>
</evidence>
<dbReference type="InterPro" id="IPR005490">
    <property type="entry name" value="LD_TPept_cat_dom"/>
</dbReference>
<keyword evidence="3" id="KW-0808">Transferase</keyword>
<evidence type="ECO:0000256" key="6">
    <source>
        <dbReference type="ARBA" id="ARBA00023316"/>
    </source>
</evidence>
<comment type="pathway">
    <text evidence="1 7">Cell wall biogenesis; peptidoglycan biosynthesis.</text>
</comment>
<evidence type="ECO:0000256" key="3">
    <source>
        <dbReference type="ARBA" id="ARBA00022679"/>
    </source>
</evidence>
<dbReference type="InterPro" id="IPR052905">
    <property type="entry name" value="LD-transpeptidase_YkuD-like"/>
</dbReference>
<dbReference type="Pfam" id="PF01471">
    <property type="entry name" value="PG_binding_1"/>
    <property type="match status" value="1"/>
</dbReference>
<dbReference type="InterPro" id="IPR045380">
    <property type="entry name" value="LD_TPept_scaffold_dom"/>
</dbReference>
<reference evidence="10 11" key="1">
    <citation type="submission" date="2021-07" db="EMBL/GenBank/DDBJ databases">
        <title>Stakelama flava sp. nov., a novel endophytic bacterium isolated from branch of Kandelia candel.</title>
        <authorList>
            <person name="Tuo L."/>
        </authorList>
    </citation>
    <scope>NUCLEOTIDE SEQUENCE [LARGE SCALE GENOMIC DNA]</scope>
    <source>
        <strain evidence="10 11">CBK3Z-3</strain>
    </source>
</reference>
<organism evidence="10 11">
    <name type="scientific">Stakelama flava</name>
    <dbReference type="NCBI Taxonomy" id="2860338"/>
    <lineage>
        <taxon>Bacteria</taxon>
        <taxon>Pseudomonadati</taxon>
        <taxon>Pseudomonadota</taxon>
        <taxon>Alphaproteobacteria</taxon>
        <taxon>Sphingomonadales</taxon>
        <taxon>Sphingomonadaceae</taxon>
        <taxon>Stakelama</taxon>
    </lineage>
</organism>
<dbReference type="Pfam" id="PF20142">
    <property type="entry name" value="Scaffold"/>
    <property type="match status" value="1"/>
</dbReference>
<dbReference type="SUPFAM" id="SSF141523">
    <property type="entry name" value="L,D-transpeptidase catalytic domain-like"/>
    <property type="match status" value="1"/>
</dbReference>
<feature type="region of interest" description="Disordered" evidence="8">
    <location>
        <begin position="260"/>
        <end position="286"/>
    </location>
</feature>
<evidence type="ECO:0000256" key="7">
    <source>
        <dbReference type="PROSITE-ProRule" id="PRU01373"/>
    </source>
</evidence>
<dbReference type="InterPro" id="IPR038063">
    <property type="entry name" value="Transpep_catalytic_dom"/>
</dbReference>
<keyword evidence="6 7" id="KW-0961">Cell wall biogenesis/degradation</keyword>
<dbReference type="InterPro" id="IPR036365">
    <property type="entry name" value="PGBD-like_sf"/>
</dbReference>
<keyword evidence="11" id="KW-1185">Reference proteome</keyword>
<dbReference type="EMBL" id="JAHWZX010000007">
    <property type="protein sequence ID" value="MBW4331014.1"/>
    <property type="molecule type" value="Genomic_DNA"/>
</dbReference>
<dbReference type="PANTHER" id="PTHR41533">
    <property type="entry name" value="L,D-TRANSPEPTIDASE HI_1667-RELATED"/>
    <property type="match status" value="1"/>
</dbReference>
<name>A0ABS6XLC8_9SPHN</name>
<evidence type="ECO:0000256" key="5">
    <source>
        <dbReference type="ARBA" id="ARBA00022984"/>
    </source>
</evidence>
<keyword evidence="5 7" id="KW-0573">Peptidoglycan synthesis</keyword>
<gene>
    <name evidence="10" type="ORF">KY084_09030</name>
</gene>
<dbReference type="Gene3D" id="1.10.101.10">
    <property type="entry name" value="PGBD-like superfamily/PGBD"/>
    <property type="match status" value="1"/>
</dbReference>
<dbReference type="PANTHER" id="PTHR41533:SF2">
    <property type="entry name" value="BLR7131 PROTEIN"/>
    <property type="match status" value="1"/>
</dbReference>
<evidence type="ECO:0000256" key="8">
    <source>
        <dbReference type="SAM" id="MobiDB-lite"/>
    </source>
</evidence>
<dbReference type="Gene3D" id="2.40.440.10">
    <property type="entry name" value="L,D-transpeptidase catalytic domain-like"/>
    <property type="match status" value="1"/>
</dbReference>
<dbReference type="InterPro" id="IPR002477">
    <property type="entry name" value="Peptidoglycan-bd-like"/>
</dbReference>
<evidence type="ECO:0000313" key="11">
    <source>
        <dbReference type="Proteomes" id="UP001197214"/>
    </source>
</evidence>
<dbReference type="SUPFAM" id="SSF47090">
    <property type="entry name" value="PGBD-like"/>
    <property type="match status" value="1"/>
</dbReference>